<evidence type="ECO:0000256" key="1">
    <source>
        <dbReference type="SAM" id="SignalP"/>
    </source>
</evidence>
<dbReference type="EMBL" id="MU155372">
    <property type="protein sequence ID" value="KAF9474559.1"/>
    <property type="molecule type" value="Genomic_DNA"/>
</dbReference>
<keyword evidence="1" id="KW-0732">Signal</keyword>
<evidence type="ECO:0000313" key="3">
    <source>
        <dbReference type="Proteomes" id="UP000807469"/>
    </source>
</evidence>
<evidence type="ECO:0000313" key="2">
    <source>
        <dbReference type="EMBL" id="KAF9474559.1"/>
    </source>
</evidence>
<protein>
    <recommendedName>
        <fullName evidence="4">Secreted protein</fullName>
    </recommendedName>
</protein>
<proteinExistence type="predicted"/>
<feature type="chain" id="PRO_5040401324" description="Secreted protein" evidence="1">
    <location>
        <begin position="42"/>
        <end position="101"/>
    </location>
</feature>
<gene>
    <name evidence="2" type="ORF">BDN70DRAFT_309101</name>
</gene>
<dbReference type="AlphaFoldDB" id="A0A9P5YSC5"/>
<evidence type="ECO:0008006" key="4">
    <source>
        <dbReference type="Google" id="ProtNLM"/>
    </source>
</evidence>
<name>A0A9P5YSC5_9AGAR</name>
<dbReference type="Proteomes" id="UP000807469">
    <property type="component" value="Unassembled WGS sequence"/>
</dbReference>
<sequence>MSWLMSRGINCVTFCIPFPAPRKVFIARFAFSLCFVKAAVATETHVMEQVSCTTSSFAGGPAAYAHPSYQTTSRFYVSVLTFMDVSGTMRSRFAKTARVCC</sequence>
<keyword evidence="3" id="KW-1185">Reference proteome</keyword>
<comment type="caution">
    <text evidence="2">The sequence shown here is derived from an EMBL/GenBank/DDBJ whole genome shotgun (WGS) entry which is preliminary data.</text>
</comment>
<feature type="signal peptide" evidence="1">
    <location>
        <begin position="1"/>
        <end position="41"/>
    </location>
</feature>
<accession>A0A9P5YSC5</accession>
<reference evidence="2" key="1">
    <citation type="submission" date="2020-11" db="EMBL/GenBank/DDBJ databases">
        <authorList>
            <consortium name="DOE Joint Genome Institute"/>
            <person name="Ahrendt S."/>
            <person name="Riley R."/>
            <person name="Andreopoulos W."/>
            <person name="Labutti K."/>
            <person name="Pangilinan J."/>
            <person name="Ruiz-Duenas F.J."/>
            <person name="Barrasa J.M."/>
            <person name="Sanchez-Garcia M."/>
            <person name="Camarero S."/>
            <person name="Miyauchi S."/>
            <person name="Serrano A."/>
            <person name="Linde D."/>
            <person name="Babiker R."/>
            <person name="Drula E."/>
            <person name="Ayuso-Fernandez I."/>
            <person name="Pacheco R."/>
            <person name="Padilla G."/>
            <person name="Ferreira P."/>
            <person name="Barriuso J."/>
            <person name="Kellner H."/>
            <person name="Castanera R."/>
            <person name="Alfaro M."/>
            <person name="Ramirez L."/>
            <person name="Pisabarro A.G."/>
            <person name="Kuo A."/>
            <person name="Tritt A."/>
            <person name="Lipzen A."/>
            <person name="He G."/>
            <person name="Yan M."/>
            <person name="Ng V."/>
            <person name="Cullen D."/>
            <person name="Martin F."/>
            <person name="Rosso M.-N."/>
            <person name="Henrissat B."/>
            <person name="Hibbett D."/>
            <person name="Martinez A.T."/>
            <person name="Grigoriev I.V."/>
        </authorList>
    </citation>
    <scope>NUCLEOTIDE SEQUENCE</scope>
    <source>
        <strain evidence="2">CIRM-BRFM 674</strain>
    </source>
</reference>
<organism evidence="2 3">
    <name type="scientific">Pholiota conissans</name>
    <dbReference type="NCBI Taxonomy" id="109636"/>
    <lineage>
        <taxon>Eukaryota</taxon>
        <taxon>Fungi</taxon>
        <taxon>Dikarya</taxon>
        <taxon>Basidiomycota</taxon>
        <taxon>Agaricomycotina</taxon>
        <taxon>Agaricomycetes</taxon>
        <taxon>Agaricomycetidae</taxon>
        <taxon>Agaricales</taxon>
        <taxon>Agaricineae</taxon>
        <taxon>Strophariaceae</taxon>
        <taxon>Pholiota</taxon>
    </lineage>
</organism>